<organism evidence="9 10">
    <name type="scientific">Cajanus cajan</name>
    <name type="common">Pigeon pea</name>
    <name type="synonym">Cajanus indicus</name>
    <dbReference type="NCBI Taxonomy" id="3821"/>
    <lineage>
        <taxon>Eukaryota</taxon>
        <taxon>Viridiplantae</taxon>
        <taxon>Streptophyta</taxon>
        <taxon>Embryophyta</taxon>
        <taxon>Tracheophyta</taxon>
        <taxon>Spermatophyta</taxon>
        <taxon>Magnoliopsida</taxon>
        <taxon>eudicotyledons</taxon>
        <taxon>Gunneridae</taxon>
        <taxon>Pentapetalae</taxon>
        <taxon>rosids</taxon>
        <taxon>fabids</taxon>
        <taxon>Fabales</taxon>
        <taxon>Fabaceae</taxon>
        <taxon>Papilionoideae</taxon>
        <taxon>50 kb inversion clade</taxon>
        <taxon>NPAAA clade</taxon>
        <taxon>indigoferoid/millettioid clade</taxon>
        <taxon>Phaseoleae</taxon>
        <taxon>Cajanus</taxon>
    </lineage>
</organism>
<dbReference type="Pfam" id="PF17919">
    <property type="entry name" value="RT_RNaseH_2"/>
    <property type="match status" value="1"/>
</dbReference>
<dbReference type="Gene3D" id="3.10.10.10">
    <property type="entry name" value="HIV Type 1 Reverse Transcriptase, subunit A, domain 1"/>
    <property type="match status" value="1"/>
</dbReference>
<feature type="domain" description="Reverse transcriptase/retrotransposon-derived protein RNase H-like" evidence="8">
    <location>
        <begin position="582"/>
        <end position="680"/>
    </location>
</feature>
<evidence type="ECO:0000256" key="4">
    <source>
        <dbReference type="ARBA" id="ARBA00022759"/>
    </source>
</evidence>
<dbReference type="FunFam" id="3.30.70.270:FF:000003">
    <property type="entry name" value="Transposon Ty3-G Gag-Pol polyprotein"/>
    <property type="match status" value="1"/>
</dbReference>
<dbReference type="SUPFAM" id="SSF56672">
    <property type="entry name" value="DNA/RNA polymerases"/>
    <property type="match status" value="1"/>
</dbReference>
<evidence type="ECO:0000313" key="9">
    <source>
        <dbReference type="EMBL" id="KYP73219.1"/>
    </source>
</evidence>
<dbReference type="SUPFAM" id="SSF50630">
    <property type="entry name" value="Acid proteases"/>
    <property type="match status" value="1"/>
</dbReference>
<dbReference type="CDD" id="cd00303">
    <property type="entry name" value="retropepsin_like"/>
    <property type="match status" value="1"/>
</dbReference>
<keyword evidence="1" id="KW-0808">Transferase</keyword>
<dbReference type="Gene3D" id="2.40.70.10">
    <property type="entry name" value="Acid Proteases"/>
    <property type="match status" value="1"/>
</dbReference>
<name>A0A151U1M2_CAJCA</name>
<dbReference type="InterPro" id="IPR043502">
    <property type="entry name" value="DNA/RNA_pol_sf"/>
</dbReference>
<sequence>MIEGQEVNKVLVDGGATVIILPKTMLKRFGKSLAYLKPHNIMISDYAGKSSHPEGMILLDVQIGSVKMTTMFIVTPSKANFNVLLGREWIHGVGVVPSTVHQEIFFWNDDEGLEVLEADQRTYEVGEKACLKEIEKNSTVTLAEEKQKKKGKIDFEVEKDKKQRKEEKEIDFGIEKNEGKEKIEKNREDQVASRQTEKEKIERDQEVEKTKECKEQELELKLDCIFDDSPLGFERATKEEHKLESHDPLEEINLGTVENKRVTYVSKLLQKDFKEELIRVLHNYKDCFAWDYDEMPGLDRELVEHRLPMIPGKKSVKQNHRRFAPKVIEKIKEEIERLLKAKFIRTSRYAEWISNIVSVIKKNGKLRVCIDFRDLNTATPKDEYAETMIDVAACNEIMSLLDGYSGYNQIYIAANDVSKTDFRCPGALGVYEWVMMPFGLKNAGATYQRAMNLIFHDLIGKFVQVYIDDIIVGSKQKEDHLSHLKLSFERMRKHGLKMNPLKCAFGVTAGEFLGFVIHQKGIEVNRNKTKAIMEIKPPSNKKELQSLLGKVNFMRRFISNLSGKTKIFSPLLRLKKEQEFRWNEEHQKAFDEIKVYLAHPPVLAPLSKGKQLKLYISASDSTIAGMLAQDDDNGIERAIYYLSRMLVRAEIRYTPLEKLCLSLYVACTKLKYYLRPCDVVIFCRSNVIKYMLCKPVLHSRVGKWALALTEYSLTFKPLKATKGQIIAYFLADHSKETKEVIYLTTKPWQLYFDGSKHKLGTVIGLLIISPEGLPTKLSLKTNKRYSNNETEYQTLITGLEILEELGARNVLVNFDD</sequence>
<reference evidence="9 10" key="1">
    <citation type="journal article" date="2012" name="Nat. Biotechnol.">
        <title>Draft genome sequence of pigeonpea (Cajanus cajan), an orphan legume crop of resource-poor farmers.</title>
        <authorList>
            <person name="Varshney R.K."/>
            <person name="Chen W."/>
            <person name="Li Y."/>
            <person name="Bharti A.K."/>
            <person name="Saxena R.K."/>
            <person name="Schlueter J.A."/>
            <person name="Donoghue M.T."/>
            <person name="Azam S."/>
            <person name="Fan G."/>
            <person name="Whaley A.M."/>
            <person name="Farmer A.D."/>
            <person name="Sheridan J."/>
            <person name="Iwata A."/>
            <person name="Tuteja R."/>
            <person name="Penmetsa R.V."/>
            <person name="Wu W."/>
            <person name="Upadhyaya H.D."/>
            <person name="Yang S.P."/>
            <person name="Shah T."/>
            <person name="Saxena K.B."/>
            <person name="Michael T."/>
            <person name="McCombie W.R."/>
            <person name="Yang B."/>
            <person name="Zhang G."/>
            <person name="Yang H."/>
            <person name="Wang J."/>
            <person name="Spillane C."/>
            <person name="Cook D.R."/>
            <person name="May G.D."/>
            <person name="Xu X."/>
            <person name="Jackson S.A."/>
        </authorList>
    </citation>
    <scope>NUCLEOTIDE SEQUENCE [LARGE SCALE GENOMIC DNA]</scope>
    <source>
        <strain evidence="10">cv. Asha</strain>
    </source>
</reference>
<dbReference type="Proteomes" id="UP000075243">
    <property type="component" value="Chromosome 2"/>
</dbReference>
<dbReference type="InterPro" id="IPR041577">
    <property type="entry name" value="RT_RNaseH_2"/>
</dbReference>
<evidence type="ECO:0000259" key="8">
    <source>
        <dbReference type="Pfam" id="PF17919"/>
    </source>
</evidence>
<evidence type="ECO:0000256" key="5">
    <source>
        <dbReference type="ARBA" id="ARBA00023268"/>
    </source>
</evidence>
<keyword evidence="4" id="KW-0255">Endonuclease</keyword>
<dbReference type="InterPro" id="IPR021109">
    <property type="entry name" value="Peptidase_aspartic_dom_sf"/>
</dbReference>
<keyword evidence="4" id="KW-0378">Hydrolase</keyword>
<dbReference type="OMA" id="FEINFAM"/>
<dbReference type="FunFam" id="3.30.70.270:FF:000063">
    <property type="entry name" value="Zinc knuckle domaincontaining protein"/>
    <property type="match status" value="1"/>
</dbReference>
<dbReference type="Gramene" id="C.cajan_05693.t">
    <property type="protein sequence ID" value="C.cajan_05693.t"/>
    <property type="gene ID" value="C.cajan_05693"/>
</dbReference>
<keyword evidence="10" id="KW-1185">Reference proteome</keyword>
<dbReference type="InterPro" id="IPR000477">
    <property type="entry name" value="RT_dom"/>
</dbReference>
<accession>A0A151U1M2</accession>
<dbReference type="AlphaFoldDB" id="A0A151U1M2"/>
<evidence type="ECO:0000259" key="7">
    <source>
        <dbReference type="Pfam" id="PF00078"/>
    </source>
</evidence>
<keyword evidence="2" id="KW-0548">Nucleotidyltransferase</keyword>
<keyword evidence="3" id="KW-0540">Nuclease</keyword>
<keyword evidence="5" id="KW-0511">Multifunctional enzyme</keyword>
<dbReference type="InterPro" id="IPR050951">
    <property type="entry name" value="Retrovirus_Pol_polyprotein"/>
</dbReference>
<dbReference type="EMBL" id="CM003604">
    <property type="protein sequence ID" value="KYP73219.1"/>
    <property type="molecule type" value="Genomic_DNA"/>
</dbReference>
<proteinExistence type="predicted"/>
<evidence type="ECO:0000256" key="1">
    <source>
        <dbReference type="ARBA" id="ARBA00022679"/>
    </source>
</evidence>
<dbReference type="Gene3D" id="3.30.420.10">
    <property type="entry name" value="Ribonuclease H-like superfamily/Ribonuclease H"/>
    <property type="match status" value="1"/>
</dbReference>
<dbReference type="InterPro" id="IPR043128">
    <property type="entry name" value="Rev_trsase/Diguanyl_cyclase"/>
</dbReference>
<evidence type="ECO:0000256" key="6">
    <source>
        <dbReference type="SAM" id="MobiDB-lite"/>
    </source>
</evidence>
<dbReference type="PANTHER" id="PTHR37984:SF5">
    <property type="entry name" value="PROTEIN NYNRIN-LIKE"/>
    <property type="match status" value="1"/>
</dbReference>
<dbReference type="GO" id="GO:0003676">
    <property type="term" value="F:nucleic acid binding"/>
    <property type="evidence" value="ECO:0007669"/>
    <property type="project" value="InterPro"/>
</dbReference>
<dbReference type="CDD" id="cd01647">
    <property type="entry name" value="RT_LTR"/>
    <property type="match status" value="1"/>
</dbReference>
<dbReference type="Pfam" id="PF00078">
    <property type="entry name" value="RVT_1"/>
    <property type="match status" value="1"/>
</dbReference>
<evidence type="ECO:0000256" key="3">
    <source>
        <dbReference type="ARBA" id="ARBA00022722"/>
    </source>
</evidence>
<dbReference type="GO" id="GO:0016779">
    <property type="term" value="F:nucleotidyltransferase activity"/>
    <property type="evidence" value="ECO:0007669"/>
    <property type="project" value="UniProtKB-KW"/>
</dbReference>
<evidence type="ECO:0000313" key="10">
    <source>
        <dbReference type="Proteomes" id="UP000075243"/>
    </source>
</evidence>
<protein>
    <submittedName>
        <fullName evidence="9">Transposon Ty3-G Gag-Pol polyprotein</fullName>
    </submittedName>
</protein>
<feature type="domain" description="Reverse transcriptase" evidence="7">
    <location>
        <begin position="361"/>
        <end position="517"/>
    </location>
</feature>
<dbReference type="InterPro" id="IPR036397">
    <property type="entry name" value="RNaseH_sf"/>
</dbReference>
<gene>
    <name evidence="9" type="ORF">KK1_005834</name>
</gene>
<dbReference type="GO" id="GO:0004519">
    <property type="term" value="F:endonuclease activity"/>
    <property type="evidence" value="ECO:0007669"/>
    <property type="project" value="UniProtKB-KW"/>
</dbReference>
<evidence type="ECO:0000256" key="2">
    <source>
        <dbReference type="ARBA" id="ARBA00022695"/>
    </source>
</evidence>
<dbReference type="PANTHER" id="PTHR37984">
    <property type="entry name" value="PROTEIN CBG26694"/>
    <property type="match status" value="1"/>
</dbReference>
<dbReference type="Gene3D" id="3.30.70.270">
    <property type="match status" value="2"/>
</dbReference>
<feature type="region of interest" description="Disordered" evidence="6">
    <location>
        <begin position="181"/>
        <end position="207"/>
    </location>
</feature>